<protein>
    <submittedName>
        <fullName evidence="2">Hsp70 family chaperone</fullName>
    </submittedName>
</protein>
<dbReference type="SUPFAM" id="SSF53067">
    <property type="entry name" value="Actin-like ATPase domain"/>
    <property type="match status" value="2"/>
</dbReference>
<dbReference type="Gene3D" id="3.90.640.10">
    <property type="entry name" value="Actin, Chain A, domain 4"/>
    <property type="match status" value="1"/>
</dbReference>
<dbReference type="PANTHER" id="PTHR42749:SF1">
    <property type="entry name" value="CELL SHAPE-DETERMINING PROTEIN MREB"/>
    <property type="match status" value="1"/>
</dbReference>
<accession>A0AAW0QGF6</accession>
<name>A0AAW0QGF6_9PEZI</name>
<sequence length="680" mass="76322">MDASRPDIIVAIDLGTTYTGVSWARPQRNNALQSPIQVIHDWPGVATRNEQKVHTALVYNEDKTLSSWGPLCEEDDPRKERWEFFKIFLDIPTLEAAHQAGINQAPSSVREVQKLVSDFLGQVYSHVKYTVELHTGISHVGWENLAVEFVFSAPTTWRSQQTINNFKEAIRDAGFGVKGSRHSATVELTESEAAAVGTIKGTTVNFRKGDIFLSIDAGGGTTDFALMRVVEEREPFPLLSQIHQVDGIGIGASLIDRAFVSLIKKRFSQFPDLLDILPHDCAERLVKSERFRVTKYKFGEHVYKSSMYKLPLDGVPFDFNHEPARIESGKVVLSWEEIQSLFDPHINSIIEKIHEQFDWLQSNKITQPISYMILSGGLGSSKYVRDRLQEDLVTNLHPYARKVKILQAMEPQLVVVKGLLLDRMQRLDSGSLPVIVSRIARSSYGVVCKAKYDPNIHVNEVIVKDPLDGERYAMGQIDWLIKKGDVVDTTKSITSTFSRKVDPGAARYWDVSIYTSDIDPDFLPTSVHHGSATLLCTVRSNLTNVADNELIMRRKARRLLFIKGKKYYICSFDVHAIVAPADLRFELWFAGRKFSRNHEPIKVTWNEEGTKVRPVGILPPSAFIVVKGMITATELELKLVDEESTNASSFVETLSLSKTSGSVAGTNDRSVSESFEVNSH</sequence>
<evidence type="ECO:0000256" key="1">
    <source>
        <dbReference type="SAM" id="MobiDB-lite"/>
    </source>
</evidence>
<evidence type="ECO:0000313" key="2">
    <source>
        <dbReference type="EMBL" id="KAK8105102.1"/>
    </source>
</evidence>
<keyword evidence="3" id="KW-1185">Reference proteome</keyword>
<evidence type="ECO:0000313" key="3">
    <source>
        <dbReference type="Proteomes" id="UP001392437"/>
    </source>
</evidence>
<dbReference type="Gene3D" id="3.30.420.40">
    <property type="match status" value="2"/>
</dbReference>
<dbReference type="PANTHER" id="PTHR42749">
    <property type="entry name" value="CELL SHAPE-DETERMINING PROTEIN MREB"/>
    <property type="match status" value="1"/>
</dbReference>
<dbReference type="Proteomes" id="UP001392437">
    <property type="component" value="Unassembled WGS sequence"/>
</dbReference>
<dbReference type="CDD" id="cd10170">
    <property type="entry name" value="ASKHA_NBD_HSP70"/>
    <property type="match status" value="1"/>
</dbReference>
<dbReference type="InterPro" id="IPR043129">
    <property type="entry name" value="ATPase_NBD"/>
</dbReference>
<dbReference type="EMBL" id="JAQQWP010000008">
    <property type="protein sequence ID" value="KAK8105102.1"/>
    <property type="molecule type" value="Genomic_DNA"/>
</dbReference>
<organism evidence="2 3">
    <name type="scientific">Apiospora kogelbergensis</name>
    <dbReference type="NCBI Taxonomy" id="1337665"/>
    <lineage>
        <taxon>Eukaryota</taxon>
        <taxon>Fungi</taxon>
        <taxon>Dikarya</taxon>
        <taxon>Ascomycota</taxon>
        <taxon>Pezizomycotina</taxon>
        <taxon>Sordariomycetes</taxon>
        <taxon>Xylariomycetidae</taxon>
        <taxon>Amphisphaeriales</taxon>
        <taxon>Apiosporaceae</taxon>
        <taxon>Apiospora</taxon>
    </lineage>
</organism>
<feature type="region of interest" description="Disordered" evidence="1">
    <location>
        <begin position="660"/>
        <end position="680"/>
    </location>
</feature>
<comment type="caution">
    <text evidence="2">The sequence shown here is derived from an EMBL/GenBank/DDBJ whole genome shotgun (WGS) entry which is preliminary data.</text>
</comment>
<gene>
    <name evidence="2" type="ORF">PG999_008461</name>
</gene>
<reference evidence="2 3" key="1">
    <citation type="submission" date="2023-01" db="EMBL/GenBank/DDBJ databases">
        <title>Analysis of 21 Apiospora genomes using comparative genomics revels a genus with tremendous synthesis potential of carbohydrate active enzymes and secondary metabolites.</title>
        <authorList>
            <person name="Sorensen T."/>
        </authorList>
    </citation>
    <scope>NUCLEOTIDE SEQUENCE [LARGE SCALE GENOMIC DNA]</scope>
    <source>
        <strain evidence="2 3">CBS 117206</strain>
    </source>
</reference>
<proteinExistence type="predicted"/>
<dbReference type="AlphaFoldDB" id="A0AAW0QGF6"/>